<dbReference type="Proteomes" id="UP001158576">
    <property type="component" value="Chromosome 1"/>
</dbReference>
<gene>
    <name evidence="1" type="ORF">OKIOD_LOCUS9663</name>
</gene>
<keyword evidence="2" id="KW-1185">Reference proteome</keyword>
<evidence type="ECO:0000313" key="2">
    <source>
        <dbReference type="Proteomes" id="UP001158576"/>
    </source>
</evidence>
<dbReference type="EMBL" id="OU015566">
    <property type="protein sequence ID" value="CAG5103706.1"/>
    <property type="molecule type" value="Genomic_DNA"/>
</dbReference>
<reference evidence="1 2" key="1">
    <citation type="submission" date="2021-04" db="EMBL/GenBank/DDBJ databases">
        <authorList>
            <person name="Bliznina A."/>
        </authorList>
    </citation>
    <scope>NUCLEOTIDE SEQUENCE [LARGE SCALE GENOMIC DNA]</scope>
</reference>
<proteinExistence type="predicted"/>
<protein>
    <submittedName>
        <fullName evidence="1">Oidioi.mRNA.OKI2018_I69.chr1.g898.t1.cds</fullName>
    </submittedName>
</protein>
<name>A0ABN7SLC4_OIKDI</name>
<accession>A0ABN7SLC4</accession>
<organism evidence="1 2">
    <name type="scientific">Oikopleura dioica</name>
    <name type="common">Tunicate</name>
    <dbReference type="NCBI Taxonomy" id="34765"/>
    <lineage>
        <taxon>Eukaryota</taxon>
        <taxon>Metazoa</taxon>
        <taxon>Chordata</taxon>
        <taxon>Tunicata</taxon>
        <taxon>Appendicularia</taxon>
        <taxon>Copelata</taxon>
        <taxon>Oikopleuridae</taxon>
        <taxon>Oikopleura</taxon>
    </lineage>
</organism>
<evidence type="ECO:0000313" key="1">
    <source>
        <dbReference type="EMBL" id="CAG5103706.1"/>
    </source>
</evidence>
<sequence length="70" mass="8235">MKFVKIFGLFAAFNAEEESNFFPARETRGWTLNSIGNNRGLNGVLRRMVDYKMMHKRSPRLDFGIPEFDY</sequence>